<protein>
    <submittedName>
        <fullName evidence="10">Uncharacterized protein</fullName>
    </submittedName>
</protein>
<dbReference type="GO" id="GO:0044218">
    <property type="term" value="C:other organism cell membrane"/>
    <property type="evidence" value="ECO:0007669"/>
    <property type="project" value="UniProtKB-KW"/>
</dbReference>
<dbReference type="PROSITE" id="PS50088">
    <property type="entry name" value="ANK_REPEAT"/>
    <property type="match status" value="3"/>
</dbReference>
<keyword evidence="11" id="KW-1185">Reference proteome</keyword>
<dbReference type="Proteomes" id="UP000015104">
    <property type="component" value="Unassembled WGS sequence"/>
</dbReference>
<dbReference type="Pfam" id="PF12796">
    <property type="entry name" value="Ank_2"/>
    <property type="match status" value="2"/>
</dbReference>
<dbReference type="EnsemblMetazoa" id="tetur14g01540.1">
    <property type="protein sequence ID" value="tetur14g01540.1"/>
    <property type="gene ID" value="tetur14g01540"/>
</dbReference>
<evidence type="ECO:0000256" key="6">
    <source>
        <dbReference type="ARBA" id="ARBA00023043"/>
    </source>
</evidence>
<keyword evidence="4" id="KW-0677">Repeat</keyword>
<keyword evidence="3" id="KW-1052">Target cell membrane</keyword>
<dbReference type="AlphaFoldDB" id="T1KL84"/>
<keyword evidence="7" id="KW-1053">Target membrane</keyword>
<gene>
    <name evidence="10" type="primary">107365267</name>
</gene>
<feature type="repeat" description="ANK" evidence="8">
    <location>
        <begin position="106"/>
        <end position="138"/>
    </location>
</feature>
<dbReference type="SMART" id="SM00248">
    <property type="entry name" value="ANK"/>
    <property type="match status" value="5"/>
</dbReference>
<dbReference type="InterPro" id="IPR051070">
    <property type="entry name" value="NF-kappa-B_inhibitor"/>
</dbReference>
<dbReference type="PROSITE" id="PS50297">
    <property type="entry name" value="ANK_REP_REGION"/>
    <property type="match status" value="3"/>
</dbReference>
<evidence type="ECO:0000313" key="11">
    <source>
        <dbReference type="Proteomes" id="UP000015104"/>
    </source>
</evidence>
<dbReference type="InterPro" id="IPR002110">
    <property type="entry name" value="Ankyrin_rpt"/>
</dbReference>
<sequence>MSHSFHHSKLDQFKGIKKSMGDSDDKLSKESQDKPNWTDSGVCVDSGLCIDIHSLPSTYDVDNPFKQDADGDTMLHLAVIQGMTDFVKYLIKEAPSSEYLDIINDEYQTPLHLATITKQYGIISHLVASGASLFIRDRNGNSPVHIACQNGDMMALKSILSPRNTNDTNSSSSSSSSPFSQSSIESSLNSRNYEGETCLHLAVKTGDKSLIEYLVNWGADINAQEGKSGKTVLHYAILAQKLDLVQFLIYTCKCSPAVRTYGGLTPMHLLRGLLEVNPNSGKLRAIHQMLTECGCECEPYSTAQDYDSDFDYYSGQESDDDVLL</sequence>
<feature type="region of interest" description="Disordered" evidence="9">
    <location>
        <begin position="16"/>
        <end position="35"/>
    </location>
</feature>
<dbReference type="STRING" id="32264.T1KL84"/>
<dbReference type="SUPFAM" id="SSF48403">
    <property type="entry name" value="Ankyrin repeat"/>
    <property type="match status" value="1"/>
</dbReference>
<evidence type="ECO:0000256" key="2">
    <source>
        <dbReference type="ARBA" id="ARBA00022483"/>
    </source>
</evidence>
<evidence type="ECO:0000256" key="4">
    <source>
        <dbReference type="ARBA" id="ARBA00022737"/>
    </source>
</evidence>
<feature type="repeat" description="ANK" evidence="8">
    <location>
        <begin position="194"/>
        <end position="226"/>
    </location>
</feature>
<organism evidence="10 11">
    <name type="scientific">Tetranychus urticae</name>
    <name type="common">Two-spotted spider mite</name>
    <dbReference type="NCBI Taxonomy" id="32264"/>
    <lineage>
        <taxon>Eukaryota</taxon>
        <taxon>Metazoa</taxon>
        <taxon>Ecdysozoa</taxon>
        <taxon>Arthropoda</taxon>
        <taxon>Chelicerata</taxon>
        <taxon>Arachnida</taxon>
        <taxon>Acari</taxon>
        <taxon>Acariformes</taxon>
        <taxon>Trombidiformes</taxon>
        <taxon>Prostigmata</taxon>
        <taxon>Eleutherengona</taxon>
        <taxon>Raphignathae</taxon>
        <taxon>Tetranychoidea</taxon>
        <taxon>Tetranychidae</taxon>
        <taxon>Tetranychus</taxon>
    </lineage>
</organism>
<reference evidence="10" key="2">
    <citation type="submission" date="2015-06" db="UniProtKB">
        <authorList>
            <consortium name="EnsemblMetazoa"/>
        </authorList>
    </citation>
    <scope>IDENTIFICATION</scope>
</reference>
<evidence type="ECO:0000256" key="5">
    <source>
        <dbReference type="ARBA" id="ARBA00023028"/>
    </source>
</evidence>
<dbReference type="KEGG" id="tut:107365267"/>
<comment type="subcellular location">
    <subcellularLocation>
        <location evidence="1">Target cell membrane</location>
    </subcellularLocation>
</comment>
<dbReference type="PANTHER" id="PTHR46680:SF3">
    <property type="entry name" value="NF-KAPPA-B INHIBITOR CACTUS"/>
    <property type="match status" value="1"/>
</dbReference>
<evidence type="ECO:0000256" key="1">
    <source>
        <dbReference type="ARBA" id="ARBA00004175"/>
    </source>
</evidence>
<dbReference type="GO" id="GO:0051059">
    <property type="term" value="F:NF-kappaB binding"/>
    <property type="evidence" value="ECO:0007669"/>
    <property type="project" value="TreeGrafter"/>
</dbReference>
<keyword evidence="5" id="KW-0528">Neurotoxin</keyword>
<dbReference type="GO" id="GO:0044231">
    <property type="term" value="C:host cell presynaptic membrane"/>
    <property type="evidence" value="ECO:0007669"/>
    <property type="project" value="UniProtKB-KW"/>
</dbReference>
<dbReference type="GO" id="GO:0006887">
    <property type="term" value="P:exocytosis"/>
    <property type="evidence" value="ECO:0007669"/>
    <property type="project" value="UniProtKB-KW"/>
</dbReference>
<dbReference type="PRINTS" id="PR01415">
    <property type="entry name" value="ANKYRIN"/>
</dbReference>
<keyword evidence="5" id="KW-0800">Toxin</keyword>
<dbReference type="HOGENOM" id="CLU_858761_0_0_1"/>
<feature type="repeat" description="ANK" evidence="8">
    <location>
        <begin position="70"/>
        <end position="102"/>
    </location>
</feature>
<dbReference type="EMBL" id="CAEY01000210">
    <property type="status" value="NOT_ANNOTATED_CDS"/>
    <property type="molecule type" value="Genomic_DNA"/>
</dbReference>
<reference evidence="11" key="1">
    <citation type="submission" date="2011-08" db="EMBL/GenBank/DDBJ databases">
        <authorList>
            <person name="Rombauts S."/>
        </authorList>
    </citation>
    <scope>NUCLEOTIDE SEQUENCE</scope>
    <source>
        <strain evidence="11">London</strain>
    </source>
</reference>
<dbReference type="eggNOG" id="KOG0504">
    <property type="taxonomic scope" value="Eukaryota"/>
</dbReference>
<dbReference type="Gene3D" id="1.25.40.20">
    <property type="entry name" value="Ankyrin repeat-containing domain"/>
    <property type="match status" value="1"/>
</dbReference>
<dbReference type="OMA" id="GRQNEQI"/>
<evidence type="ECO:0000256" key="9">
    <source>
        <dbReference type="SAM" id="MobiDB-lite"/>
    </source>
</evidence>
<keyword evidence="6 8" id="KW-0040">ANK repeat</keyword>
<evidence type="ECO:0000256" key="8">
    <source>
        <dbReference type="PROSITE-ProRule" id="PRU00023"/>
    </source>
</evidence>
<keyword evidence="5" id="KW-0638">Presynaptic neurotoxin</keyword>
<keyword evidence="7" id="KW-0472">Membrane</keyword>
<keyword evidence="2" id="KW-0268">Exocytosis</keyword>
<dbReference type="OrthoDB" id="10254947at2759"/>
<feature type="region of interest" description="Disordered" evidence="9">
    <location>
        <begin position="163"/>
        <end position="183"/>
    </location>
</feature>
<dbReference type="InterPro" id="IPR036770">
    <property type="entry name" value="Ankyrin_rpt-contain_sf"/>
</dbReference>
<accession>T1KL84</accession>
<feature type="compositionally biased region" description="Low complexity" evidence="9">
    <location>
        <begin position="170"/>
        <end position="183"/>
    </location>
</feature>
<feature type="compositionally biased region" description="Basic and acidic residues" evidence="9">
    <location>
        <begin position="16"/>
        <end position="33"/>
    </location>
</feature>
<evidence type="ECO:0000313" key="10">
    <source>
        <dbReference type="EnsemblMetazoa" id="tetur14g01540.1"/>
    </source>
</evidence>
<dbReference type="GO" id="GO:0071356">
    <property type="term" value="P:cellular response to tumor necrosis factor"/>
    <property type="evidence" value="ECO:0007669"/>
    <property type="project" value="TreeGrafter"/>
</dbReference>
<dbReference type="GO" id="GO:0005829">
    <property type="term" value="C:cytosol"/>
    <property type="evidence" value="ECO:0007669"/>
    <property type="project" value="TreeGrafter"/>
</dbReference>
<evidence type="ECO:0000256" key="3">
    <source>
        <dbReference type="ARBA" id="ARBA00022537"/>
    </source>
</evidence>
<name>T1KL84_TETUR</name>
<proteinExistence type="predicted"/>
<evidence type="ECO:0000256" key="7">
    <source>
        <dbReference type="ARBA" id="ARBA00023298"/>
    </source>
</evidence>
<dbReference type="PANTHER" id="PTHR46680">
    <property type="entry name" value="NF-KAPPA-B INHIBITOR ALPHA"/>
    <property type="match status" value="1"/>
</dbReference>